<evidence type="ECO:0000313" key="3">
    <source>
        <dbReference type="Proteomes" id="UP000026961"/>
    </source>
</evidence>
<keyword evidence="1" id="KW-0472">Membrane</keyword>
<reference evidence="2" key="3">
    <citation type="submission" date="2018-05" db="EMBL/GenBank/DDBJ databases">
        <title>OgluRS3 (Oryza glumaepatula Reference Sequence Version 3).</title>
        <authorList>
            <person name="Zhang J."/>
            <person name="Kudrna D."/>
            <person name="Lee S."/>
            <person name="Talag J."/>
            <person name="Welchert J."/>
            <person name="Wing R.A."/>
        </authorList>
    </citation>
    <scope>NUCLEOTIDE SEQUENCE [LARGE SCALE GENOMIC DNA]</scope>
</reference>
<keyword evidence="1" id="KW-0812">Transmembrane</keyword>
<keyword evidence="1" id="KW-1133">Transmembrane helix</keyword>
<accession>A0A0D9YDA5</accession>
<keyword evidence="3" id="KW-1185">Reference proteome</keyword>
<proteinExistence type="predicted"/>
<dbReference type="Proteomes" id="UP000026961">
    <property type="component" value="Chromosome 1"/>
</dbReference>
<evidence type="ECO:0000313" key="2">
    <source>
        <dbReference type="EnsemblPlants" id="OGLUM01G30730.1"/>
    </source>
</evidence>
<evidence type="ECO:0000256" key="1">
    <source>
        <dbReference type="SAM" id="Phobius"/>
    </source>
</evidence>
<name>A0A0D9YDA5_9ORYZ</name>
<dbReference type="HOGENOM" id="CLU_2363115_0_0_1"/>
<dbReference type="AlphaFoldDB" id="A0A0D9YDA5"/>
<feature type="transmembrane region" description="Helical" evidence="1">
    <location>
        <begin position="73"/>
        <end position="94"/>
    </location>
</feature>
<dbReference type="EnsemblPlants" id="OGLUM01G30730.1">
    <property type="protein sequence ID" value="OGLUM01G30730.1"/>
    <property type="gene ID" value="OGLUM01G30730"/>
</dbReference>
<organism evidence="2">
    <name type="scientific">Oryza glumipatula</name>
    <dbReference type="NCBI Taxonomy" id="40148"/>
    <lineage>
        <taxon>Eukaryota</taxon>
        <taxon>Viridiplantae</taxon>
        <taxon>Streptophyta</taxon>
        <taxon>Embryophyta</taxon>
        <taxon>Tracheophyta</taxon>
        <taxon>Spermatophyta</taxon>
        <taxon>Magnoliopsida</taxon>
        <taxon>Liliopsida</taxon>
        <taxon>Poales</taxon>
        <taxon>Poaceae</taxon>
        <taxon>BOP clade</taxon>
        <taxon>Oryzoideae</taxon>
        <taxon>Oryzeae</taxon>
        <taxon>Oryzinae</taxon>
        <taxon>Oryza</taxon>
    </lineage>
</organism>
<sequence length="96" mass="10752">MVRIGDDEQPKTTEIKRVKIAVHVARICSMILVIGVMLIIYNPMSYVKPMSYKLVSVGEQHDLGISVVECTRFLVGSMLAVIVGVDFLVPLHFVHR</sequence>
<feature type="transmembrane region" description="Helical" evidence="1">
    <location>
        <begin position="20"/>
        <end position="41"/>
    </location>
</feature>
<reference evidence="2" key="2">
    <citation type="submission" date="2015-04" db="UniProtKB">
        <authorList>
            <consortium name="EnsemblPlants"/>
        </authorList>
    </citation>
    <scope>IDENTIFICATION</scope>
</reference>
<reference evidence="2" key="1">
    <citation type="submission" date="2013-08" db="EMBL/GenBank/DDBJ databases">
        <title>Oryza genome evolution.</title>
        <authorList>
            <person name="Wing R.A."/>
            <person name="Panaud O."/>
            <person name="Oliveira A.C."/>
        </authorList>
    </citation>
    <scope>NUCLEOTIDE SEQUENCE</scope>
</reference>
<protein>
    <submittedName>
        <fullName evidence="2">Uncharacterized protein</fullName>
    </submittedName>
</protein>
<dbReference type="Gramene" id="OGLUM01G30730.1">
    <property type="protein sequence ID" value="OGLUM01G30730.1"/>
    <property type="gene ID" value="OGLUM01G30730"/>
</dbReference>